<keyword evidence="7 15" id="KW-0028">Amino-acid biosynthesis</keyword>
<dbReference type="InterPro" id="IPR005801">
    <property type="entry name" value="ADC_synthase"/>
</dbReference>
<keyword evidence="9 15" id="KW-0822">Tryptophan biosynthesis</keyword>
<comment type="similarity">
    <text evidence="3 15">Belongs to the anthranilate synthase component I family.</text>
</comment>
<feature type="domain" description="Chorismate-utilising enzyme C-terminal" evidence="16">
    <location>
        <begin position="232"/>
        <end position="485"/>
    </location>
</feature>
<evidence type="ECO:0000256" key="13">
    <source>
        <dbReference type="ARBA" id="ARBA00025634"/>
    </source>
</evidence>
<comment type="catalytic activity">
    <reaction evidence="14 15">
        <text>chorismate + L-glutamine = anthranilate + pyruvate + L-glutamate + H(+)</text>
        <dbReference type="Rhea" id="RHEA:21732"/>
        <dbReference type="ChEBI" id="CHEBI:15361"/>
        <dbReference type="ChEBI" id="CHEBI:15378"/>
        <dbReference type="ChEBI" id="CHEBI:16567"/>
        <dbReference type="ChEBI" id="CHEBI:29748"/>
        <dbReference type="ChEBI" id="CHEBI:29985"/>
        <dbReference type="ChEBI" id="CHEBI:58359"/>
        <dbReference type="EC" id="4.1.3.27"/>
    </reaction>
</comment>
<reference evidence="19" key="1">
    <citation type="submission" date="2016-04" db="EMBL/GenBank/DDBJ databases">
        <authorList>
            <person name="Lyu Z."/>
            <person name="Lyu W."/>
        </authorList>
    </citation>
    <scope>NUCLEOTIDE SEQUENCE [LARGE SCALE GENOMIC DNA]</scope>
    <source>
        <strain evidence="19">C44</strain>
    </source>
</reference>
<evidence type="ECO:0000256" key="6">
    <source>
        <dbReference type="ARBA" id="ARBA00020653"/>
    </source>
</evidence>
<keyword evidence="10 15" id="KW-0460">Magnesium</keyword>
<evidence type="ECO:0000256" key="14">
    <source>
        <dbReference type="ARBA" id="ARBA00047683"/>
    </source>
</evidence>
<evidence type="ECO:0000256" key="8">
    <source>
        <dbReference type="ARBA" id="ARBA00022723"/>
    </source>
</evidence>
<dbReference type="InterPro" id="IPR006805">
    <property type="entry name" value="Anth_synth_I_N"/>
</dbReference>
<evidence type="ECO:0000256" key="2">
    <source>
        <dbReference type="ARBA" id="ARBA00004873"/>
    </source>
</evidence>
<dbReference type="GO" id="GO:0004049">
    <property type="term" value="F:anthranilate synthase activity"/>
    <property type="evidence" value="ECO:0007669"/>
    <property type="project" value="UniProtKB-EC"/>
</dbReference>
<accession>A0A179SXH8</accession>
<sequence length="515" mass="58993">MNFSSFTTFCEDSKHYRTIPIVKKYIVDTFTPIQLFQLFQDEAVYLLESKDSESSWSRYSFIGLNPFLFIEENHGEFSILNEQRKTLSKSHSLTEIFENLQEHLAIKLPELDIPFVGGAVGYIGYDTVSILEKVEKHVTDDLKQQNCMFFVCETVIAFDHQEKQLYFIHFERVNGEEVEDEVHLKATYQLAEAKMNKYISKLKQKEQPEHFPLPVSAEFDVNFDEIKSNYEKNKFLEDVEKVKEYIRAGDIFQGVLSQRFEIPISTDGFSLYRILRIVNPSPYLFYIRFNDTELVGSSPERLIYIQNKHLEIHPIAGTRRRGKTTEEDLYFEEELKNDEKEKAEHYMLVDLARNDLGRVAEYGSVTTPTLMEVGRFSHVMHLISKVTARIKSDIHPIDALLSSFPAGTVSGAPKIRAMQIIQELEPTARGSYAGCVAYVGFDGNIDSCITIRTITVKNNTAYVQAGAGIVVDSVPELEWKETCNKASAMLKAIQLAEKVFNEEVNGDERATSTMY</sequence>
<evidence type="ECO:0000256" key="1">
    <source>
        <dbReference type="ARBA" id="ARBA00001946"/>
    </source>
</evidence>
<dbReference type="Pfam" id="PF00425">
    <property type="entry name" value="Chorismate_bind"/>
    <property type="match status" value="1"/>
</dbReference>
<dbReference type="GO" id="GO:0046872">
    <property type="term" value="F:metal ion binding"/>
    <property type="evidence" value="ECO:0007669"/>
    <property type="project" value="UniProtKB-KW"/>
</dbReference>
<dbReference type="GO" id="GO:0000162">
    <property type="term" value="P:L-tryptophan biosynthetic process"/>
    <property type="evidence" value="ECO:0007669"/>
    <property type="project" value="UniProtKB-UniPathway"/>
</dbReference>
<keyword evidence="19" id="KW-1185">Reference proteome</keyword>
<evidence type="ECO:0000256" key="10">
    <source>
        <dbReference type="ARBA" id="ARBA00022842"/>
    </source>
</evidence>
<evidence type="ECO:0000256" key="9">
    <source>
        <dbReference type="ARBA" id="ARBA00022822"/>
    </source>
</evidence>
<dbReference type="NCBIfam" id="TIGR00564">
    <property type="entry name" value="trpE_most"/>
    <property type="match status" value="1"/>
</dbReference>
<dbReference type="EMBL" id="LWSG01000013">
    <property type="protein sequence ID" value="OAS86335.1"/>
    <property type="molecule type" value="Genomic_DNA"/>
</dbReference>
<evidence type="ECO:0000256" key="15">
    <source>
        <dbReference type="RuleBase" id="RU364045"/>
    </source>
</evidence>
<evidence type="ECO:0000313" key="18">
    <source>
        <dbReference type="EMBL" id="OAS86335.1"/>
    </source>
</evidence>
<evidence type="ECO:0000313" key="19">
    <source>
        <dbReference type="Proteomes" id="UP000078534"/>
    </source>
</evidence>
<dbReference type="SUPFAM" id="SSF56322">
    <property type="entry name" value="ADC synthase"/>
    <property type="match status" value="1"/>
</dbReference>
<comment type="pathway">
    <text evidence="2 15">Amino-acid biosynthesis; L-tryptophan biosynthesis; L-tryptophan from chorismate: step 1/5.</text>
</comment>
<dbReference type="UniPathway" id="UPA00035">
    <property type="reaction ID" value="UER00040"/>
</dbReference>
<evidence type="ECO:0000256" key="3">
    <source>
        <dbReference type="ARBA" id="ARBA00009562"/>
    </source>
</evidence>
<evidence type="ECO:0000259" key="17">
    <source>
        <dbReference type="Pfam" id="PF04715"/>
    </source>
</evidence>
<keyword evidence="11 15" id="KW-0057">Aromatic amino acid biosynthesis</keyword>
<evidence type="ECO:0000256" key="7">
    <source>
        <dbReference type="ARBA" id="ARBA00022605"/>
    </source>
</evidence>
<dbReference type="AlphaFoldDB" id="A0A179SXH8"/>
<dbReference type="InterPro" id="IPR015890">
    <property type="entry name" value="Chorismate_C"/>
</dbReference>
<comment type="cofactor">
    <cofactor evidence="1 15">
        <name>Mg(2+)</name>
        <dbReference type="ChEBI" id="CHEBI:18420"/>
    </cofactor>
</comment>
<gene>
    <name evidence="15" type="primary">trpE</name>
    <name evidence="18" type="ORF">A6K24_21685</name>
</gene>
<evidence type="ECO:0000256" key="12">
    <source>
        <dbReference type="ARBA" id="ARBA00023239"/>
    </source>
</evidence>
<comment type="caution">
    <text evidence="18">The sequence shown here is derived from an EMBL/GenBank/DDBJ whole genome shotgun (WGS) entry which is preliminary data.</text>
</comment>
<dbReference type="InterPro" id="IPR005256">
    <property type="entry name" value="Anth_synth_I_PabB"/>
</dbReference>
<name>A0A179SXH8_9BACI</name>
<keyword evidence="8 15" id="KW-0479">Metal-binding</keyword>
<dbReference type="Gene3D" id="3.60.120.10">
    <property type="entry name" value="Anthranilate synthase"/>
    <property type="match status" value="1"/>
</dbReference>
<dbReference type="PRINTS" id="PR00095">
    <property type="entry name" value="ANTSNTHASEI"/>
</dbReference>
<dbReference type="STRING" id="152268.A6K24_21685"/>
<dbReference type="OrthoDB" id="9803598at2"/>
<dbReference type="Pfam" id="PF04715">
    <property type="entry name" value="Anth_synt_I_N"/>
    <property type="match status" value="1"/>
</dbReference>
<evidence type="ECO:0000256" key="11">
    <source>
        <dbReference type="ARBA" id="ARBA00023141"/>
    </source>
</evidence>
<evidence type="ECO:0000256" key="5">
    <source>
        <dbReference type="ARBA" id="ARBA00012266"/>
    </source>
</evidence>
<dbReference type="PANTHER" id="PTHR11236">
    <property type="entry name" value="AMINOBENZOATE/ANTHRANILATE SYNTHASE"/>
    <property type="match status" value="1"/>
</dbReference>
<feature type="domain" description="Anthranilate synthase component I N-terminal" evidence="17">
    <location>
        <begin position="28"/>
        <end position="166"/>
    </location>
</feature>
<dbReference type="EC" id="4.1.3.27" evidence="5 15"/>
<keyword evidence="12 15" id="KW-0456">Lyase</keyword>
<evidence type="ECO:0000259" key="16">
    <source>
        <dbReference type="Pfam" id="PF00425"/>
    </source>
</evidence>
<proteinExistence type="inferred from homology"/>
<organism evidence="18 19">
    <name type="scientific">Metabacillus litoralis</name>
    <dbReference type="NCBI Taxonomy" id="152268"/>
    <lineage>
        <taxon>Bacteria</taxon>
        <taxon>Bacillati</taxon>
        <taxon>Bacillota</taxon>
        <taxon>Bacilli</taxon>
        <taxon>Bacillales</taxon>
        <taxon>Bacillaceae</taxon>
        <taxon>Metabacillus</taxon>
    </lineage>
</organism>
<dbReference type="Proteomes" id="UP000078534">
    <property type="component" value="Unassembled WGS sequence"/>
</dbReference>
<comment type="function">
    <text evidence="13 15">Part of a heterotetrameric complex that catalyzes the two-step biosynthesis of anthranilate, an intermediate in the biosynthesis of L-tryptophan. In the first step, the glutamine-binding beta subunit (TrpG) of anthranilate synthase (AS) provides the glutamine amidotransferase activity which generates ammonia as a substrate that, along with chorismate, is used in the second step, catalyzed by the large alpha subunit of AS (TrpE) to produce anthranilate. In the absence of TrpG, TrpE can synthesize anthranilate directly from chorismate and high concentrations of ammonia.</text>
</comment>
<dbReference type="RefSeq" id="WP_066331946.1">
    <property type="nucleotide sequence ID" value="NZ_LWSG01000013.1"/>
</dbReference>
<evidence type="ECO:0000256" key="4">
    <source>
        <dbReference type="ARBA" id="ARBA00011575"/>
    </source>
</evidence>
<dbReference type="InterPro" id="IPR019999">
    <property type="entry name" value="Anth_synth_I-like"/>
</dbReference>
<comment type="subunit">
    <text evidence="4 15">Heterotetramer consisting of two non-identical subunits: a beta subunit (TrpG) and a large alpha subunit (TrpE).</text>
</comment>
<protein>
    <recommendedName>
        <fullName evidence="6 15">Anthranilate synthase component 1</fullName>
        <ecNumber evidence="5 15">4.1.3.27</ecNumber>
    </recommendedName>
</protein>
<dbReference type="PANTHER" id="PTHR11236:SF48">
    <property type="entry name" value="ISOCHORISMATE SYNTHASE MENF"/>
    <property type="match status" value="1"/>
</dbReference>